<dbReference type="Proteomes" id="UP000037977">
    <property type="component" value="Unassembled WGS sequence"/>
</dbReference>
<evidence type="ECO:0000313" key="1">
    <source>
        <dbReference type="EMBL" id="KOY81294.1"/>
    </source>
</evidence>
<name>A0A0N0CVC9_9BACI</name>
<comment type="caution">
    <text evidence="1">The sequence shown here is derived from an EMBL/GenBank/DDBJ whole genome shotgun (WGS) entry which is preliminary data.</text>
</comment>
<evidence type="ECO:0008006" key="3">
    <source>
        <dbReference type="Google" id="ProtNLM"/>
    </source>
</evidence>
<gene>
    <name evidence="1" type="ORF">ADM90_19355</name>
</gene>
<accession>A0A0N0CVC9</accession>
<protein>
    <recommendedName>
        <fullName evidence="3">IrrE N-terminal-like domain-containing protein</fullName>
    </recommendedName>
</protein>
<reference evidence="1 2" key="1">
    <citation type="submission" date="2015-07" db="EMBL/GenBank/DDBJ databases">
        <title>Genome sequencing project for genomic taxonomy and phylogenomics of Bacillus-like bacteria.</title>
        <authorList>
            <person name="Liu B."/>
            <person name="Wang J."/>
            <person name="Zhu Y."/>
            <person name="Liu G."/>
            <person name="Chen Q."/>
            <person name="Chen Z."/>
            <person name="Che J."/>
            <person name="Ge C."/>
            <person name="Shi H."/>
            <person name="Pan Z."/>
            <person name="Liu X."/>
        </authorList>
    </citation>
    <scope>NUCLEOTIDE SEQUENCE [LARGE SCALE GENOMIC DNA]</scope>
    <source>
        <strain evidence="1 2">DSM 54</strain>
    </source>
</reference>
<dbReference type="EMBL" id="LGCI01000010">
    <property type="protein sequence ID" value="KOY81294.1"/>
    <property type="molecule type" value="Genomic_DNA"/>
</dbReference>
<proteinExistence type="predicted"/>
<sequence length="116" mass="13415">MLPNNVKVGGVNYTVEEVPHLIADQELWGQILMRDAKIQIDSSLGVDRKRQTLIHELTHAIFLEAGYKDQDEDMINRVSIVLHQVLQDNPSLFHSAVHIAEKFTMKKLKKRERMKL</sequence>
<evidence type="ECO:0000313" key="2">
    <source>
        <dbReference type="Proteomes" id="UP000037977"/>
    </source>
</evidence>
<dbReference type="AlphaFoldDB" id="A0A0N0CVC9"/>
<keyword evidence="2" id="KW-1185">Reference proteome</keyword>
<organism evidence="1 2">
    <name type="scientific">Lysinibacillus macroides</name>
    <dbReference type="NCBI Taxonomy" id="33935"/>
    <lineage>
        <taxon>Bacteria</taxon>
        <taxon>Bacillati</taxon>
        <taxon>Bacillota</taxon>
        <taxon>Bacilli</taxon>
        <taxon>Bacillales</taxon>
        <taxon>Bacillaceae</taxon>
        <taxon>Lysinibacillus</taxon>
    </lineage>
</organism>
<dbReference type="PATRIC" id="fig|33935.3.peg.2694"/>
<dbReference type="RefSeq" id="WP_053996540.1">
    <property type="nucleotide sequence ID" value="NZ_CP065643.1"/>
</dbReference>
<dbReference type="STRING" id="33935.ADM90_19355"/>